<organism evidence="1 2">
    <name type="scientific">Rubroshorea leprosula</name>
    <dbReference type="NCBI Taxonomy" id="152421"/>
    <lineage>
        <taxon>Eukaryota</taxon>
        <taxon>Viridiplantae</taxon>
        <taxon>Streptophyta</taxon>
        <taxon>Embryophyta</taxon>
        <taxon>Tracheophyta</taxon>
        <taxon>Spermatophyta</taxon>
        <taxon>Magnoliopsida</taxon>
        <taxon>eudicotyledons</taxon>
        <taxon>Gunneridae</taxon>
        <taxon>Pentapetalae</taxon>
        <taxon>rosids</taxon>
        <taxon>malvids</taxon>
        <taxon>Malvales</taxon>
        <taxon>Dipterocarpaceae</taxon>
        <taxon>Rubroshorea</taxon>
    </lineage>
</organism>
<dbReference type="AlphaFoldDB" id="A0AAV5LKU3"/>
<accession>A0AAV5LKU3</accession>
<gene>
    <name evidence="1" type="ORF">SLEP1_g45452</name>
</gene>
<sequence>MVRTIISGFEAKNFGRIWTIVKKDELLQRTEFEIVLVFLLLFFL</sequence>
<evidence type="ECO:0000313" key="2">
    <source>
        <dbReference type="Proteomes" id="UP001054252"/>
    </source>
</evidence>
<reference evidence="1 2" key="1">
    <citation type="journal article" date="2021" name="Commun. Biol.">
        <title>The genome of Shorea leprosula (Dipterocarpaceae) highlights the ecological relevance of drought in aseasonal tropical rainforests.</title>
        <authorList>
            <person name="Ng K.K.S."/>
            <person name="Kobayashi M.J."/>
            <person name="Fawcett J.A."/>
            <person name="Hatakeyama M."/>
            <person name="Paape T."/>
            <person name="Ng C.H."/>
            <person name="Ang C.C."/>
            <person name="Tnah L.H."/>
            <person name="Lee C.T."/>
            <person name="Nishiyama T."/>
            <person name="Sese J."/>
            <person name="O'Brien M.J."/>
            <person name="Copetti D."/>
            <person name="Mohd Noor M.I."/>
            <person name="Ong R.C."/>
            <person name="Putra M."/>
            <person name="Sireger I.Z."/>
            <person name="Indrioko S."/>
            <person name="Kosugi Y."/>
            <person name="Izuno A."/>
            <person name="Isagi Y."/>
            <person name="Lee S.L."/>
            <person name="Shimizu K.K."/>
        </authorList>
    </citation>
    <scope>NUCLEOTIDE SEQUENCE [LARGE SCALE GENOMIC DNA]</scope>
    <source>
        <strain evidence="1">214</strain>
    </source>
</reference>
<name>A0AAV5LKU3_9ROSI</name>
<evidence type="ECO:0000313" key="1">
    <source>
        <dbReference type="EMBL" id="GKV37421.1"/>
    </source>
</evidence>
<comment type="caution">
    <text evidence="1">The sequence shown here is derived from an EMBL/GenBank/DDBJ whole genome shotgun (WGS) entry which is preliminary data.</text>
</comment>
<dbReference type="Proteomes" id="UP001054252">
    <property type="component" value="Unassembled WGS sequence"/>
</dbReference>
<protein>
    <submittedName>
        <fullName evidence="1">Uncharacterized protein</fullName>
    </submittedName>
</protein>
<dbReference type="EMBL" id="BPVZ01000122">
    <property type="protein sequence ID" value="GKV37421.1"/>
    <property type="molecule type" value="Genomic_DNA"/>
</dbReference>
<keyword evidence="2" id="KW-1185">Reference proteome</keyword>
<proteinExistence type="predicted"/>